<reference evidence="2 5" key="2">
    <citation type="submission" date="2018-10" db="EMBL/GenBank/DDBJ databases">
        <title>Sequencing the genomes of 1000 actinobacteria strains.</title>
        <authorList>
            <person name="Klenk H.-P."/>
        </authorList>
    </citation>
    <scope>NUCLEOTIDE SEQUENCE [LARGE SCALE GENOMIC DNA]</scope>
    <source>
        <strain evidence="2 5">DSM 45119</strain>
    </source>
</reference>
<protein>
    <submittedName>
        <fullName evidence="3">Uncharacterized protein</fullName>
    </submittedName>
</protein>
<dbReference type="OrthoDB" id="3700926at2"/>
<sequence length="114" mass="12406">MADKQYLRVKSGFVLADRTIVKAGQIVTADDRVVKGREELFEPMEDHVEAATRAPGERRLSLRRPDAVVLSAARPTRRRSRKTPEPAAETDAATAAAADVVDDPAPEADEPGQE</sequence>
<evidence type="ECO:0000313" key="2">
    <source>
        <dbReference type="EMBL" id="RKT82723.1"/>
    </source>
</evidence>
<evidence type="ECO:0000313" key="5">
    <source>
        <dbReference type="Proteomes" id="UP000270697"/>
    </source>
</evidence>
<dbReference type="STRING" id="455193.SAMN05421805_104194"/>
<gene>
    <name evidence="2" type="ORF">ATL45_0978</name>
    <name evidence="3" type="ORF">SAMN05421805_104194</name>
</gene>
<dbReference type="EMBL" id="FOUP01000004">
    <property type="protein sequence ID" value="SFN38763.1"/>
    <property type="molecule type" value="Genomic_DNA"/>
</dbReference>
<evidence type="ECO:0000256" key="1">
    <source>
        <dbReference type="SAM" id="MobiDB-lite"/>
    </source>
</evidence>
<dbReference type="RefSeq" id="WP_093152027.1">
    <property type="nucleotide sequence ID" value="NZ_FOUP01000004.1"/>
</dbReference>
<feature type="compositionally biased region" description="Acidic residues" evidence="1">
    <location>
        <begin position="100"/>
        <end position="114"/>
    </location>
</feature>
<dbReference type="Proteomes" id="UP000270697">
    <property type="component" value="Unassembled WGS sequence"/>
</dbReference>
<accession>A0A1I4YLV3</accession>
<dbReference type="EMBL" id="RBXX01000002">
    <property type="protein sequence ID" value="RKT82723.1"/>
    <property type="molecule type" value="Genomic_DNA"/>
</dbReference>
<reference evidence="3 4" key="1">
    <citation type="submission" date="2016-10" db="EMBL/GenBank/DDBJ databases">
        <authorList>
            <person name="de Groot N.N."/>
        </authorList>
    </citation>
    <scope>NUCLEOTIDE SEQUENCE [LARGE SCALE GENOMIC DNA]</scope>
    <source>
        <strain evidence="3 4">CPCC 201259</strain>
    </source>
</reference>
<evidence type="ECO:0000313" key="3">
    <source>
        <dbReference type="EMBL" id="SFN38763.1"/>
    </source>
</evidence>
<evidence type="ECO:0000313" key="4">
    <source>
        <dbReference type="Proteomes" id="UP000199398"/>
    </source>
</evidence>
<feature type="compositionally biased region" description="Low complexity" evidence="1">
    <location>
        <begin position="85"/>
        <end position="99"/>
    </location>
</feature>
<organism evidence="3 4">
    <name type="scientific">Saccharopolyspora antimicrobica</name>
    <dbReference type="NCBI Taxonomy" id="455193"/>
    <lineage>
        <taxon>Bacteria</taxon>
        <taxon>Bacillati</taxon>
        <taxon>Actinomycetota</taxon>
        <taxon>Actinomycetes</taxon>
        <taxon>Pseudonocardiales</taxon>
        <taxon>Pseudonocardiaceae</taxon>
        <taxon>Saccharopolyspora</taxon>
    </lineage>
</organism>
<dbReference type="Proteomes" id="UP000199398">
    <property type="component" value="Unassembled WGS sequence"/>
</dbReference>
<proteinExistence type="predicted"/>
<dbReference type="AlphaFoldDB" id="A0A1I4YLV3"/>
<feature type="region of interest" description="Disordered" evidence="1">
    <location>
        <begin position="71"/>
        <end position="114"/>
    </location>
</feature>
<keyword evidence="5" id="KW-1185">Reference proteome</keyword>
<name>A0A1I4YLV3_9PSEU</name>